<dbReference type="SMART" id="SM00267">
    <property type="entry name" value="GGDEF"/>
    <property type="match status" value="1"/>
</dbReference>
<keyword evidence="4" id="KW-0812">Transmembrane</keyword>
<dbReference type="InterPro" id="IPR000160">
    <property type="entry name" value="GGDEF_dom"/>
</dbReference>
<evidence type="ECO:0000313" key="6">
    <source>
        <dbReference type="EMBL" id="NKZ38423.1"/>
    </source>
</evidence>
<dbReference type="PANTHER" id="PTHR45138:SF9">
    <property type="entry name" value="DIGUANYLATE CYCLASE DGCM-RELATED"/>
    <property type="match status" value="1"/>
</dbReference>
<dbReference type="PROSITE" id="PS50887">
    <property type="entry name" value="GGDEF"/>
    <property type="match status" value="1"/>
</dbReference>
<organism evidence="6 7">
    <name type="scientific">Oleiagrimonas citrea</name>
    <dbReference type="NCBI Taxonomy" id="1665687"/>
    <lineage>
        <taxon>Bacteria</taxon>
        <taxon>Pseudomonadati</taxon>
        <taxon>Pseudomonadota</taxon>
        <taxon>Gammaproteobacteria</taxon>
        <taxon>Lysobacterales</taxon>
        <taxon>Rhodanobacteraceae</taxon>
        <taxon>Oleiagrimonas</taxon>
    </lineage>
</organism>
<feature type="transmembrane region" description="Helical" evidence="4">
    <location>
        <begin position="29"/>
        <end position="45"/>
    </location>
</feature>
<evidence type="ECO:0000259" key="5">
    <source>
        <dbReference type="PROSITE" id="PS50887"/>
    </source>
</evidence>
<comment type="caution">
    <text evidence="6">The sequence shown here is derived from an EMBL/GenBank/DDBJ whole genome shotgun (WGS) entry which is preliminary data.</text>
</comment>
<evidence type="ECO:0000313" key="7">
    <source>
        <dbReference type="Proteomes" id="UP000541636"/>
    </source>
</evidence>
<keyword evidence="4" id="KW-1133">Transmembrane helix</keyword>
<name>A0A846ZLV5_9GAMM</name>
<feature type="domain" description="GGDEF" evidence="5">
    <location>
        <begin position="195"/>
        <end position="325"/>
    </location>
</feature>
<sequence length="327" mass="35695">MIPLSLLATVTVYITAVEADAWTLPPVLRFAPALPLLLLALLAGRTKGPVSLSVVALCAVLFTEVTINFAGIGLTEGLTWAMPGSLLLPVVTSVFWPARWSFLTAMALTAFGPLPMLLMQGSELQQLQFAVYMSVAVTLSAMMHAVMEHTSRRQLQLELQLREQATFDGLTGVLLRNRFLDAAQRVLEEHHAQRTPVCVAYLDADRFKRINDHYGHSAGDAVLIGLADVLRAHVRAHDLIGRVGGEEFAILLPDIDLAAAQYRMETVRRAVRLMVQRPDGPMTISIGIAQSRGPGETIDALLVRADQAMRQAKETGRDRAVLDTTLS</sequence>
<dbReference type="AlphaFoldDB" id="A0A846ZLV5"/>
<dbReference type="RefSeq" id="WP_168608745.1">
    <property type="nucleotide sequence ID" value="NZ_JAAZQD010000002.1"/>
</dbReference>
<feature type="transmembrane region" description="Helical" evidence="4">
    <location>
        <begin position="94"/>
        <end position="117"/>
    </location>
</feature>
<dbReference type="Pfam" id="PF00990">
    <property type="entry name" value="GGDEF"/>
    <property type="match status" value="1"/>
</dbReference>
<dbReference type="InterPro" id="IPR043128">
    <property type="entry name" value="Rev_trsase/Diguanyl_cyclase"/>
</dbReference>
<comment type="cofactor">
    <cofactor evidence="1">
        <name>Mg(2+)</name>
        <dbReference type="ChEBI" id="CHEBI:18420"/>
    </cofactor>
</comment>
<dbReference type="Proteomes" id="UP000541636">
    <property type="component" value="Unassembled WGS sequence"/>
</dbReference>
<dbReference type="InterPro" id="IPR029787">
    <property type="entry name" value="Nucleotide_cyclase"/>
</dbReference>
<dbReference type="GO" id="GO:0005886">
    <property type="term" value="C:plasma membrane"/>
    <property type="evidence" value="ECO:0007669"/>
    <property type="project" value="TreeGrafter"/>
</dbReference>
<evidence type="ECO:0000256" key="4">
    <source>
        <dbReference type="SAM" id="Phobius"/>
    </source>
</evidence>
<dbReference type="FunFam" id="3.30.70.270:FF:000001">
    <property type="entry name" value="Diguanylate cyclase domain protein"/>
    <property type="match status" value="1"/>
</dbReference>
<keyword evidence="4" id="KW-0472">Membrane</keyword>
<feature type="transmembrane region" description="Helical" evidence="4">
    <location>
        <begin position="129"/>
        <end position="147"/>
    </location>
</feature>
<comment type="catalytic activity">
    <reaction evidence="3">
        <text>2 GTP = 3',3'-c-di-GMP + 2 diphosphate</text>
        <dbReference type="Rhea" id="RHEA:24898"/>
        <dbReference type="ChEBI" id="CHEBI:33019"/>
        <dbReference type="ChEBI" id="CHEBI:37565"/>
        <dbReference type="ChEBI" id="CHEBI:58805"/>
        <dbReference type="EC" id="2.7.7.65"/>
    </reaction>
</comment>
<dbReference type="InterPro" id="IPR050469">
    <property type="entry name" value="Diguanylate_Cyclase"/>
</dbReference>
<reference evidence="6 7" key="1">
    <citation type="journal article" date="2017" name="Int. J. Syst. Evol. Microbiol.">
        <title>Oleiagrimonas citrea sp. nov., a marine bacterium isolated from tidal flat sediment and emended description of the genus Oleiagrimonas Fang et al. 2015 and Oleiagrimonas soli.</title>
        <authorList>
            <person name="Yang S.H."/>
            <person name="Seo H.S."/>
            <person name="Seong C.N."/>
            <person name="Kwon K.K."/>
        </authorList>
    </citation>
    <scope>NUCLEOTIDE SEQUENCE [LARGE SCALE GENOMIC DNA]</scope>
    <source>
        <strain evidence="6 7">MEBiC09124</strain>
    </source>
</reference>
<dbReference type="EMBL" id="JAAZQD010000002">
    <property type="protein sequence ID" value="NKZ38423.1"/>
    <property type="molecule type" value="Genomic_DNA"/>
</dbReference>
<accession>A0A846ZLV5</accession>
<dbReference type="NCBIfam" id="TIGR00254">
    <property type="entry name" value="GGDEF"/>
    <property type="match status" value="1"/>
</dbReference>
<dbReference type="CDD" id="cd01949">
    <property type="entry name" value="GGDEF"/>
    <property type="match status" value="1"/>
</dbReference>
<evidence type="ECO:0000256" key="2">
    <source>
        <dbReference type="ARBA" id="ARBA00012528"/>
    </source>
</evidence>
<protein>
    <recommendedName>
        <fullName evidence="2">diguanylate cyclase</fullName>
        <ecNumber evidence="2">2.7.7.65</ecNumber>
    </recommendedName>
</protein>
<evidence type="ECO:0000256" key="1">
    <source>
        <dbReference type="ARBA" id="ARBA00001946"/>
    </source>
</evidence>
<keyword evidence="7" id="KW-1185">Reference proteome</keyword>
<dbReference type="SUPFAM" id="SSF55073">
    <property type="entry name" value="Nucleotide cyclase"/>
    <property type="match status" value="1"/>
</dbReference>
<dbReference type="PANTHER" id="PTHR45138">
    <property type="entry name" value="REGULATORY COMPONENTS OF SENSORY TRANSDUCTION SYSTEM"/>
    <property type="match status" value="1"/>
</dbReference>
<evidence type="ECO:0000256" key="3">
    <source>
        <dbReference type="ARBA" id="ARBA00034247"/>
    </source>
</evidence>
<feature type="transmembrane region" description="Helical" evidence="4">
    <location>
        <begin position="52"/>
        <end position="74"/>
    </location>
</feature>
<gene>
    <name evidence="6" type="ORF">HF690_05555</name>
</gene>
<dbReference type="GO" id="GO:1902201">
    <property type="term" value="P:negative regulation of bacterial-type flagellum-dependent cell motility"/>
    <property type="evidence" value="ECO:0007669"/>
    <property type="project" value="TreeGrafter"/>
</dbReference>
<dbReference type="EC" id="2.7.7.65" evidence="2"/>
<proteinExistence type="predicted"/>
<dbReference type="GO" id="GO:0043709">
    <property type="term" value="P:cell adhesion involved in single-species biofilm formation"/>
    <property type="evidence" value="ECO:0007669"/>
    <property type="project" value="TreeGrafter"/>
</dbReference>
<dbReference type="GO" id="GO:0052621">
    <property type="term" value="F:diguanylate cyclase activity"/>
    <property type="evidence" value="ECO:0007669"/>
    <property type="project" value="UniProtKB-EC"/>
</dbReference>
<dbReference type="Gene3D" id="3.30.70.270">
    <property type="match status" value="1"/>
</dbReference>